<dbReference type="Pfam" id="PF02687">
    <property type="entry name" value="FtsX"/>
    <property type="match status" value="2"/>
</dbReference>
<dbReference type="STRING" id="1123380.SAMN02745199_0550"/>
<accession>A0A1M5RQA6</accession>
<feature type="transmembrane region" description="Helical" evidence="7">
    <location>
        <begin position="295"/>
        <end position="326"/>
    </location>
</feature>
<feature type="transmembrane region" description="Helical" evidence="7">
    <location>
        <begin position="506"/>
        <end position="525"/>
    </location>
</feature>
<feature type="transmembrane region" description="Helical" evidence="7">
    <location>
        <begin position="397"/>
        <end position="426"/>
    </location>
</feature>
<dbReference type="GO" id="GO:0022857">
    <property type="term" value="F:transmembrane transporter activity"/>
    <property type="evidence" value="ECO:0007669"/>
    <property type="project" value="TreeGrafter"/>
</dbReference>
<evidence type="ECO:0000256" key="2">
    <source>
        <dbReference type="ARBA" id="ARBA00022475"/>
    </source>
</evidence>
<evidence type="ECO:0000259" key="8">
    <source>
        <dbReference type="Pfam" id="PF02687"/>
    </source>
</evidence>
<name>A0A1M5RQA6_9BACT</name>
<feature type="transmembrane region" description="Helical" evidence="7">
    <location>
        <begin position="457"/>
        <end position="476"/>
    </location>
</feature>
<reference evidence="10" key="1">
    <citation type="submission" date="2016-11" db="EMBL/GenBank/DDBJ databases">
        <authorList>
            <person name="Varghese N."/>
            <person name="Submissions S."/>
        </authorList>
    </citation>
    <scope>NUCLEOTIDE SEQUENCE [LARGE SCALE GENOMIC DNA]</scope>
    <source>
        <strain evidence="10">DSM 15807</strain>
    </source>
</reference>
<dbReference type="PANTHER" id="PTHR30572:SF4">
    <property type="entry name" value="ABC TRANSPORTER PERMEASE YTRF"/>
    <property type="match status" value="1"/>
</dbReference>
<feature type="domain" description="ABC3 transporter permease C-terminal" evidence="8">
    <location>
        <begin position="731"/>
        <end position="844"/>
    </location>
</feature>
<keyword evidence="3 7" id="KW-0812">Transmembrane</keyword>
<evidence type="ECO:0000313" key="9">
    <source>
        <dbReference type="EMBL" id="SHH28321.1"/>
    </source>
</evidence>
<dbReference type="InterPro" id="IPR003838">
    <property type="entry name" value="ABC3_permease_C"/>
</dbReference>
<evidence type="ECO:0000256" key="4">
    <source>
        <dbReference type="ARBA" id="ARBA00022989"/>
    </source>
</evidence>
<dbReference type="AlphaFoldDB" id="A0A1M5RQA6"/>
<feature type="transmembrane region" description="Helical" evidence="7">
    <location>
        <begin position="722"/>
        <end position="745"/>
    </location>
</feature>
<keyword evidence="4 7" id="KW-1133">Transmembrane helix</keyword>
<protein>
    <submittedName>
        <fullName evidence="9">Putative ABC transport system permease protein</fullName>
    </submittedName>
</protein>
<evidence type="ECO:0000256" key="7">
    <source>
        <dbReference type="SAM" id="Phobius"/>
    </source>
</evidence>
<comment type="subcellular location">
    <subcellularLocation>
        <location evidence="1">Cell membrane</location>
        <topology evidence="1">Multi-pass membrane protein</topology>
    </subcellularLocation>
</comment>
<keyword evidence="2" id="KW-1003">Cell membrane</keyword>
<evidence type="ECO:0000256" key="6">
    <source>
        <dbReference type="ARBA" id="ARBA00038076"/>
    </source>
</evidence>
<feature type="transmembrane region" description="Helical" evidence="7">
    <location>
        <begin position="817"/>
        <end position="837"/>
    </location>
</feature>
<evidence type="ECO:0000256" key="3">
    <source>
        <dbReference type="ARBA" id="ARBA00022692"/>
    </source>
</evidence>
<dbReference type="InterPro" id="IPR050250">
    <property type="entry name" value="Macrolide_Exporter_MacB"/>
</dbReference>
<comment type="similarity">
    <text evidence="6">Belongs to the ABC-4 integral membrane protein family.</text>
</comment>
<evidence type="ECO:0000256" key="5">
    <source>
        <dbReference type="ARBA" id="ARBA00023136"/>
    </source>
</evidence>
<evidence type="ECO:0000256" key="1">
    <source>
        <dbReference type="ARBA" id="ARBA00004651"/>
    </source>
</evidence>
<gene>
    <name evidence="9" type="ORF">SAMN02745199_0550</name>
</gene>
<dbReference type="PANTHER" id="PTHR30572">
    <property type="entry name" value="MEMBRANE COMPONENT OF TRANSPORTER-RELATED"/>
    <property type="match status" value="1"/>
</dbReference>
<dbReference type="Proteomes" id="UP000242592">
    <property type="component" value="Unassembled WGS sequence"/>
</dbReference>
<feature type="transmembrane region" description="Helical" evidence="7">
    <location>
        <begin position="432"/>
        <end position="450"/>
    </location>
</feature>
<dbReference type="GO" id="GO:0005886">
    <property type="term" value="C:plasma membrane"/>
    <property type="evidence" value="ECO:0007669"/>
    <property type="project" value="UniProtKB-SubCell"/>
</dbReference>
<feature type="domain" description="ABC3 transporter permease C-terminal" evidence="8">
    <location>
        <begin position="255"/>
        <end position="382"/>
    </location>
</feature>
<organism evidence="9 10">
    <name type="scientific">Thermosipho atlanticus DSM 15807</name>
    <dbReference type="NCBI Taxonomy" id="1123380"/>
    <lineage>
        <taxon>Bacteria</taxon>
        <taxon>Thermotogati</taxon>
        <taxon>Thermotogota</taxon>
        <taxon>Thermotogae</taxon>
        <taxon>Thermotogales</taxon>
        <taxon>Fervidobacteriaceae</taxon>
        <taxon>Thermosipho</taxon>
    </lineage>
</organism>
<keyword evidence="5 7" id="KW-0472">Membrane</keyword>
<feature type="transmembrane region" description="Helical" evidence="7">
    <location>
        <begin position="247"/>
        <end position="274"/>
    </location>
</feature>
<dbReference type="EMBL" id="FQXN01000002">
    <property type="protein sequence ID" value="SHH28321.1"/>
    <property type="molecule type" value="Genomic_DNA"/>
</dbReference>
<evidence type="ECO:0000313" key="10">
    <source>
        <dbReference type="Proteomes" id="UP000242592"/>
    </source>
</evidence>
<sequence>MIFKIAFRNFFLNWKMSLLVILGTMIATMLVVGALSLNDSVDAWFAQKILRNFGSVDIVAKDKKDTFFFPKALDVEKVGDYFQKLKEEGTVKDYTFVSLVSSRIEKNGNFFDIFAIGYDDNLLRFSGQKVSGVVISKDLADALNIKRGDIINLVTVNGKQKVKVDYIGTLEFNFRGETGMTNGSIFMPMDMLRELRLYANKLPNTVFASLNVPISEHELIAKKIEDEIDLRVTPTKYNLKYSPLNRVIGYLFLGFSGFALLSSFLFISNFFGVLAEDRRKVLGTLRALGYSQRKIASILFVEGFTYLLFSSLIGATAGIGFGRYLLSLVNKMPSLLASDTALPETIYFTITFKTILFGILISLVLPIFILLYRSVSFSKISPVVLLSREEILPKRKFLYVFFFLPIFLYFVKPYYSLVSLIAIVPLFVKKDFLQVVSGALVILITYFQIGTGGGWDYLARAGLFLLGSIYIVFGILPCVKNYFKHFRNISTVLALSYIDKQRWRNFVVFLVYSVITLVILLTAILPTSIFNYIDNKTNIGILGYNFLIVENPLKIFFGGSTYDRDEQFKSLFNNLVKIQLVDAKYKDRNVVVILAGKDIVKSLKIEGINTLYLENKEGIGSKDIFTKDATYTLQIKGILPGISKKISENFVIKELYDPKSMVVPFDGILVYNQKIPGALQGYAGVVKDSKAAQRAKKIVYERFDGPFYVTEELDKVFNSVRYFVSIAIQLFYFGFVSGFSGLTILSIKNVYSRRRIIGSLKAIGVNKMQVFKAFLFESIMIVTIAILTAISTVTFITLDFAKLIVDEIPDFSITVPWGQVFLILGGVYLITIIFTIYPANLAQKVDPAEAIRVFD</sequence>
<feature type="transmembrane region" description="Helical" evidence="7">
    <location>
        <begin position="774"/>
        <end position="797"/>
    </location>
</feature>
<dbReference type="RefSeq" id="WP_234946724.1">
    <property type="nucleotide sequence ID" value="NZ_FQXN01000002.1"/>
</dbReference>
<feature type="transmembrane region" description="Helical" evidence="7">
    <location>
        <begin position="346"/>
        <end position="372"/>
    </location>
</feature>
<proteinExistence type="inferred from homology"/>
<keyword evidence="10" id="KW-1185">Reference proteome</keyword>